<keyword evidence="2" id="KW-1185">Reference proteome</keyword>
<comment type="caution">
    <text evidence="1">The sequence shown here is derived from an EMBL/GenBank/DDBJ whole genome shotgun (WGS) entry which is preliminary data.</text>
</comment>
<protein>
    <submittedName>
        <fullName evidence="1">Uncharacterized protein</fullName>
    </submittedName>
</protein>
<dbReference type="Proteomes" id="UP001266305">
    <property type="component" value="Unassembled WGS sequence"/>
</dbReference>
<sequence length="136" mass="15048">MINIEGKMRPSESFLLEFLCNFFSTLLIVPIPSSQREGVKSGGQAQGLRIPLQDGGLLFCRQGRRHPSGGSLQRRLLELLHLTLDIKSLAQFIDAYKCGSKQSVPKMALSPLQTENFWSMLKCSALVSIVVSLLVD</sequence>
<proteinExistence type="predicted"/>
<organism evidence="1 2">
    <name type="scientific">Saguinus oedipus</name>
    <name type="common">Cotton-top tamarin</name>
    <name type="synonym">Oedipomidas oedipus</name>
    <dbReference type="NCBI Taxonomy" id="9490"/>
    <lineage>
        <taxon>Eukaryota</taxon>
        <taxon>Metazoa</taxon>
        <taxon>Chordata</taxon>
        <taxon>Craniata</taxon>
        <taxon>Vertebrata</taxon>
        <taxon>Euteleostomi</taxon>
        <taxon>Mammalia</taxon>
        <taxon>Eutheria</taxon>
        <taxon>Euarchontoglires</taxon>
        <taxon>Primates</taxon>
        <taxon>Haplorrhini</taxon>
        <taxon>Platyrrhini</taxon>
        <taxon>Cebidae</taxon>
        <taxon>Callitrichinae</taxon>
        <taxon>Saguinus</taxon>
    </lineage>
</organism>
<accession>A0ABQ9ULF4</accession>
<evidence type="ECO:0000313" key="1">
    <source>
        <dbReference type="EMBL" id="KAK2097635.1"/>
    </source>
</evidence>
<evidence type="ECO:0000313" key="2">
    <source>
        <dbReference type="Proteomes" id="UP001266305"/>
    </source>
</evidence>
<reference evidence="1 2" key="1">
    <citation type="submission" date="2023-05" db="EMBL/GenBank/DDBJ databases">
        <title>B98-5 Cell Line De Novo Hybrid Assembly: An Optical Mapping Approach.</title>
        <authorList>
            <person name="Kananen K."/>
            <person name="Auerbach J.A."/>
            <person name="Kautto E."/>
            <person name="Blachly J.S."/>
        </authorList>
    </citation>
    <scope>NUCLEOTIDE SEQUENCE [LARGE SCALE GENOMIC DNA]</scope>
    <source>
        <strain evidence="1">B95-8</strain>
        <tissue evidence="1">Cell line</tissue>
    </source>
</reference>
<name>A0ABQ9ULF4_SAGOE</name>
<gene>
    <name evidence="1" type="ORF">P7K49_023086</name>
</gene>
<dbReference type="EMBL" id="JASSZA010000011">
    <property type="protein sequence ID" value="KAK2097635.1"/>
    <property type="molecule type" value="Genomic_DNA"/>
</dbReference>